<name>A0ABD3R5T0_9STRA</name>
<keyword evidence="8" id="KW-0539">Nucleus</keyword>
<dbReference type="InterPro" id="IPR000812">
    <property type="entry name" value="TFIIB"/>
</dbReference>
<evidence type="ECO:0000256" key="4">
    <source>
        <dbReference type="ARBA" id="ARBA00022771"/>
    </source>
</evidence>
<evidence type="ECO:0000313" key="13">
    <source>
        <dbReference type="Proteomes" id="UP001530377"/>
    </source>
</evidence>
<dbReference type="Proteomes" id="UP001530377">
    <property type="component" value="Unassembled WGS sequence"/>
</dbReference>
<protein>
    <recommendedName>
        <fullName evidence="11">TFIIB-type domain-containing protein</fullName>
    </recommendedName>
</protein>
<dbReference type="AlphaFoldDB" id="A0ABD3R5T0"/>
<feature type="compositionally biased region" description="Low complexity" evidence="10">
    <location>
        <begin position="66"/>
        <end position="78"/>
    </location>
</feature>
<comment type="caution">
    <text evidence="12">The sequence shown here is derived from an EMBL/GenBank/DDBJ whole genome shotgun (WGS) entry which is preliminary data.</text>
</comment>
<evidence type="ECO:0000256" key="8">
    <source>
        <dbReference type="ARBA" id="ARBA00023242"/>
    </source>
</evidence>
<dbReference type="SUPFAM" id="SSF57783">
    <property type="entry name" value="Zinc beta-ribbon"/>
    <property type="match status" value="2"/>
</dbReference>
<evidence type="ECO:0000256" key="1">
    <source>
        <dbReference type="ARBA" id="ARBA00004123"/>
    </source>
</evidence>
<sequence>MTDWSSRFDDNFWDDGGDDVDDPTPPYEGNHDHALKRAYAVGGVGEEIVGVVPGEDGRGGVGGGALHSNAHGHAHANAPSQPQSSFRCPNCNSSNIEALGPSGSSVCTDCGIIVEENTIVSTVEFVEGAGGSSSMVGQFVGANSARGFGTGGSGGGWGGGQYGFSRQSRENTLASGKRRIQEVAGLMRLGPHYPQSSFRCPNCNSSNIEALGPSGSSVCTDCGIIVEENTIVSTVECRGEHLMVGQFVGANSSSWRRLPSGKIRKMNSLRRREEGDI</sequence>
<gene>
    <name evidence="12" type="ORF">ACHAXA_003524</name>
</gene>
<reference evidence="12 13" key="1">
    <citation type="submission" date="2024-10" db="EMBL/GenBank/DDBJ databases">
        <title>Updated reference genomes for cyclostephanoid diatoms.</title>
        <authorList>
            <person name="Roberts W.R."/>
            <person name="Alverson A.J."/>
        </authorList>
    </citation>
    <scope>NUCLEOTIDE SEQUENCE [LARGE SCALE GENOMIC DNA]</scope>
    <source>
        <strain evidence="12 13">AJA228-03</strain>
    </source>
</reference>
<feature type="compositionally biased region" description="Basic and acidic residues" evidence="10">
    <location>
        <begin position="1"/>
        <end position="10"/>
    </location>
</feature>
<dbReference type="Pfam" id="PF08271">
    <property type="entry name" value="Zn_Ribbon_TF"/>
    <property type="match status" value="2"/>
</dbReference>
<dbReference type="PANTHER" id="PTHR11618:SF4">
    <property type="entry name" value="TRANSCRIPTION FACTOR IIIB 90 KDA SUBUNIT"/>
    <property type="match status" value="1"/>
</dbReference>
<accession>A0ABD3R5T0</accession>
<feature type="compositionally biased region" description="Acidic residues" evidence="10">
    <location>
        <begin position="11"/>
        <end position="22"/>
    </location>
</feature>
<evidence type="ECO:0000256" key="10">
    <source>
        <dbReference type="SAM" id="MobiDB-lite"/>
    </source>
</evidence>
<evidence type="ECO:0000256" key="5">
    <source>
        <dbReference type="ARBA" id="ARBA00022833"/>
    </source>
</evidence>
<comment type="similarity">
    <text evidence="2">Belongs to the TFIIB family.</text>
</comment>
<dbReference type="PANTHER" id="PTHR11618">
    <property type="entry name" value="TRANSCRIPTION INITIATION FACTOR IIB-RELATED"/>
    <property type="match status" value="1"/>
</dbReference>
<feature type="domain" description="TFIIB-type" evidence="11">
    <location>
        <begin position="84"/>
        <end position="115"/>
    </location>
</feature>
<dbReference type="GO" id="GO:0008270">
    <property type="term" value="F:zinc ion binding"/>
    <property type="evidence" value="ECO:0007669"/>
    <property type="project" value="UniProtKB-KW"/>
</dbReference>
<evidence type="ECO:0000256" key="2">
    <source>
        <dbReference type="ARBA" id="ARBA00010857"/>
    </source>
</evidence>
<evidence type="ECO:0000256" key="6">
    <source>
        <dbReference type="ARBA" id="ARBA00023015"/>
    </source>
</evidence>
<dbReference type="Gene3D" id="1.10.472.170">
    <property type="match status" value="1"/>
</dbReference>
<keyword evidence="7" id="KW-0804">Transcription</keyword>
<keyword evidence="13" id="KW-1185">Reference proteome</keyword>
<dbReference type="EMBL" id="JALLPB020000596">
    <property type="protein sequence ID" value="KAL3807697.1"/>
    <property type="molecule type" value="Genomic_DNA"/>
</dbReference>
<evidence type="ECO:0000259" key="11">
    <source>
        <dbReference type="PROSITE" id="PS51134"/>
    </source>
</evidence>
<keyword evidence="4 9" id="KW-0863">Zinc-finger</keyword>
<dbReference type="GO" id="GO:0005634">
    <property type="term" value="C:nucleus"/>
    <property type="evidence" value="ECO:0007669"/>
    <property type="project" value="UniProtKB-SubCell"/>
</dbReference>
<dbReference type="PROSITE" id="PS51134">
    <property type="entry name" value="ZF_TFIIB"/>
    <property type="match status" value="2"/>
</dbReference>
<keyword evidence="5" id="KW-0862">Zinc</keyword>
<keyword evidence="3" id="KW-0479">Metal-binding</keyword>
<feature type="domain" description="TFIIB-type" evidence="11">
    <location>
        <begin position="196"/>
        <end position="227"/>
    </location>
</feature>
<evidence type="ECO:0000313" key="12">
    <source>
        <dbReference type="EMBL" id="KAL3807697.1"/>
    </source>
</evidence>
<feature type="region of interest" description="Disordered" evidence="10">
    <location>
        <begin position="54"/>
        <end position="86"/>
    </location>
</feature>
<evidence type="ECO:0000256" key="9">
    <source>
        <dbReference type="PROSITE-ProRule" id="PRU00469"/>
    </source>
</evidence>
<evidence type="ECO:0000256" key="3">
    <source>
        <dbReference type="ARBA" id="ARBA00022723"/>
    </source>
</evidence>
<dbReference type="InterPro" id="IPR013137">
    <property type="entry name" value="Znf_TFIIB"/>
</dbReference>
<dbReference type="Gene3D" id="2.20.25.10">
    <property type="match status" value="1"/>
</dbReference>
<comment type="subcellular location">
    <subcellularLocation>
        <location evidence="1">Nucleus</location>
    </subcellularLocation>
</comment>
<evidence type="ECO:0000256" key="7">
    <source>
        <dbReference type="ARBA" id="ARBA00023163"/>
    </source>
</evidence>
<feature type="region of interest" description="Disordered" evidence="10">
    <location>
        <begin position="1"/>
        <end position="30"/>
    </location>
</feature>
<keyword evidence="6" id="KW-0805">Transcription regulation</keyword>
<organism evidence="12 13">
    <name type="scientific">Cyclostephanos tholiformis</name>
    <dbReference type="NCBI Taxonomy" id="382380"/>
    <lineage>
        <taxon>Eukaryota</taxon>
        <taxon>Sar</taxon>
        <taxon>Stramenopiles</taxon>
        <taxon>Ochrophyta</taxon>
        <taxon>Bacillariophyta</taxon>
        <taxon>Coscinodiscophyceae</taxon>
        <taxon>Thalassiosirophycidae</taxon>
        <taxon>Stephanodiscales</taxon>
        <taxon>Stephanodiscaceae</taxon>
        <taxon>Cyclostephanos</taxon>
    </lineage>
</organism>
<proteinExistence type="inferred from homology"/>